<protein>
    <recommendedName>
        <fullName evidence="4">Arylamine N-acetyltransferase</fullName>
    </recommendedName>
</protein>
<dbReference type="PANTHER" id="PTHR11786">
    <property type="entry name" value="N-HYDROXYARYLAMINE O-ACETYLTRANSFERASE"/>
    <property type="match status" value="1"/>
</dbReference>
<keyword evidence="3" id="KW-1185">Reference proteome</keyword>
<dbReference type="InterPro" id="IPR038765">
    <property type="entry name" value="Papain-like_cys_pep_sf"/>
</dbReference>
<dbReference type="PANTHER" id="PTHR11786:SF0">
    <property type="entry name" value="ARYLAMINE N-ACETYLTRANSFERASE 4-RELATED"/>
    <property type="match status" value="1"/>
</dbReference>
<evidence type="ECO:0000256" key="1">
    <source>
        <dbReference type="ARBA" id="ARBA00006547"/>
    </source>
</evidence>
<dbReference type="Gene3D" id="3.30.2140.20">
    <property type="match status" value="1"/>
</dbReference>
<dbReference type="Proteomes" id="UP000789833">
    <property type="component" value="Unassembled WGS sequence"/>
</dbReference>
<comment type="similarity">
    <text evidence="1">Belongs to the arylamine N-acetyltransferase family.</text>
</comment>
<name>A0ABM8YNI1_9BACI</name>
<evidence type="ECO:0000313" key="3">
    <source>
        <dbReference type="Proteomes" id="UP000789833"/>
    </source>
</evidence>
<accession>A0ABM8YNI1</accession>
<comment type="caution">
    <text evidence="2">The sequence shown here is derived from an EMBL/GenBank/DDBJ whole genome shotgun (WGS) entry which is preliminary data.</text>
</comment>
<evidence type="ECO:0000313" key="2">
    <source>
        <dbReference type="EMBL" id="CAG9621558.1"/>
    </source>
</evidence>
<dbReference type="InterPro" id="IPR053710">
    <property type="entry name" value="Arylamine_NAT_domain_sf"/>
</dbReference>
<dbReference type="SUPFAM" id="SSF54001">
    <property type="entry name" value="Cysteine proteinases"/>
    <property type="match status" value="1"/>
</dbReference>
<dbReference type="RefSeq" id="WP_230501439.1">
    <property type="nucleotide sequence ID" value="NZ_CAKJTJ010000011.1"/>
</dbReference>
<gene>
    <name evidence="2" type="ORF">BACCIP111883_02331</name>
</gene>
<dbReference type="InterPro" id="IPR001447">
    <property type="entry name" value="Arylamine_N-AcTrfase"/>
</dbReference>
<evidence type="ECO:0008006" key="4">
    <source>
        <dbReference type="Google" id="ProtNLM"/>
    </source>
</evidence>
<dbReference type="Pfam" id="PF00797">
    <property type="entry name" value="Acetyltransf_2"/>
    <property type="match status" value="1"/>
</dbReference>
<organism evidence="2 3">
    <name type="scientific">Sutcliffiella rhizosphaerae</name>
    <dbReference type="NCBI Taxonomy" id="2880967"/>
    <lineage>
        <taxon>Bacteria</taxon>
        <taxon>Bacillati</taxon>
        <taxon>Bacillota</taxon>
        <taxon>Bacilli</taxon>
        <taxon>Bacillales</taxon>
        <taxon>Bacillaceae</taxon>
        <taxon>Sutcliffiella</taxon>
    </lineage>
</organism>
<reference evidence="2 3" key="1">
    <citation type="submission" date="2021-10" db="EMBL/GenBank/DDBJ databases">
        <authorList>
            <person name="Criscuolo A."/>
        </authorList>
    </citation>
    <scope>NUCLEOTIDE SEQUENCE [LARGE SCALE GENOMIC DNA]</scope>
    <source>
        <strain evidence="3">CIP 111883</strain>
    </source>
</reference>
<sequence>MSNITFSVQRYLDCLNLQVEGPSLKYLEKICHANLHIFPFENISKLLFYHRRLPFPSFDLFTNNYFENNFGGTCYILNTNLKIFLESIGFECYHVMLGEEHMGIIVNINNDKYYVDCGAAAPLFKPIRIDNTTKSVSSFGRDEIYILPVDSEGIKYKYDRFTNGKQSGRTWHFEPGKEAIVSDFEAVIKKSNKPAAPFMNILRCQLYQTTEQRSVSLVNNKFSIQYANGDINIMTLSSEAEVQEVLSEEFKLPNIPVKEAIHVLETLNVDIFASNTN</sequence>
<proteinExistence type="inferred from homology"/>
<dbReference type="EMBL" id="CAKJTJ010000011">
    <property type="protein sequence ID" value="CAG9621558.1"/>
    <property type="molecule type" value="Genomic_DNA"/>
</dbReference>